<proteinExistence type="predicted"/>
<feature type="non-terminal residue" evidence="1">
    <location>
        <position position="1"/>
    </location>
</feature>
<dbReference type="AlphaFoldDB" id="A0A0F8ZJZ6"/>
<evidence type="ECO:0000313" key="1">
    <source>
        <dbReference type="EMBL" id="KKK60276.1"/>
    </source>
</evidence>
<accession>A0A0F8ZJZ6</accession>
<gene>
    <name evidence="1" type="ORF">LCGC14_3025990</name>
</gene>
<organism evidence="1">
    <name type="scientific">marine sediment metagenome</name>
    <dbReference type="NCBI Taxonomy" id="412755"/>
    <lineage>
        <taxon>unclassified sequences</taxon>
        <taxon>metagenomes</taxon>
        <taxon>ecological metagenomes</taxon>
    </lineage>
</organism>
<name>A0A0F8ZJZ6_9ZZZZ</name>
<reference evidence="1" key="1">
    <citation type="journal article" date="2015" name="Nature">
        <title>Complex archaea that bridge the gap between prokaryotes and eukaryotes.</title>
        <authorList>
            <person name="Spang A."/>
            <person name="Saw J.H."/>
            <person name="Jorgensen S.L."/>
            <person name="Zaremba-Niedzwiedzka K."/>
            <person name="Martijn J."/>
            <person name="Lind A.E."/>
            <person name="van Eijk R."/>
            <person name="Schleper C."/>
            <person name="Guy L."/>
            <person name="Ettema T.J."/>
        </authorList>
    </citation>
    <scope>NUCLEOTIDE SEQUENCE</scope>
</reference>
<sequence>VDDPALKKELERIAIASVDHVFGRNPMLHAAPSHPDQGFPEIFHVMRSGNLRLKWDLKPELYI</sequence>
<comment type="caution">
    <text evidence="1">The sequence shown here is derived from an EMBL/GenBank/DDBJ whole genome shotgun (WGS) entry which is preliminary data.</text>
</comment>
<protein>
    <submittedName>
        <fullName evidence="1">Uncharacterized protein</fullName>
    </submittedName>
</protein>
<dbReference type="EMBL" id="LAZR01063049">
    <property type="protein sequence ID" value="KKK60276.1"/>
    <property type="molecule type" value="Genomic_DNA"/>
</dbReference>